<evidence type="ECO:0000256" key="1">
    <source>
        <dbReference type="SAM" id="Phobius"/>
    </source>
</evidence>
<dbReference type="PANTHER" id="PTHR42709:SF11">
    <property type="entry name" value="DEDA FAMILY PROTEIN"/>
    <property type="match status" value="1"/>
</dbReference>
<organism evidence="3 4">
    <name type="scientific">Nitrosococcus watsoni (strain C-113)</name>
    <dbReference type="NCBI Taxonomy" id="105559"/>
    <lineage>
        <taxon>Bacteria</taxon>
        <taxon>Pseudomonadati</taxon>
        <taxon>Pseudomonadota</taxon>
        <taxon>Gammaproteobacteria</taxon>
        <taxon>Chromatiales</taxon>
        <taxon>Chromatiaceae</taxon>
        <taxon>Nitrosococcus</taxon>
    </lineage>
</organism>
<name>D8K8M8_NITWC</name>
<dbReference type="STRING" id="105559.Nwat_2320"/>
<dbReference type="HOGENOM" id="CLU_098634_1_0_6"/>
<feature type="transmembrane region" description="Helical" evidence="1">
    <location>
        <begin position="172"/>
        <end position="191"/>
    </location>
</feature>
<dbReference type="GO" id="GO:0005886">
    <property type="term" value="C:plasma membrane"/>
    <property type="evidence" value="ECO:0007669"/>
    <property type="project" value="TreeGrafter"/>
</dbReference>
<feature type="transmembrane region" description="Helical" evidence="1">
    <location>
        <begin position="21"/>
        <end position="38"/>
    </location>
</feature>
<keyword evidence="4" id="KW-1185">Reference proteome</keyword>
<dbReference type="InterPro" id="IPR032816">
    <property type="entry name" value="VTT_dom"/>
</dbReference>
<dbReference type="InterPro" id="IPR051311">
    <property type="entry name" value="DedA_domain"/>
</dbReference>
<dbReference type="PANTHER" id="PTHR42709">
    <property type="entry name" value="ALKALINE PHOSPHATASE LIKE PROTEIN"/>
    <property type="match status" value="1"/>
</dbReference>
<proteinExistence type="predicted"/>
<dbReference type="Pfam" id="PF09335">
    <property type="entry name" value="VTT_dom"/>
    <property type="match status" value="1"/>
</dbReference>
<feature type="transmembrane region" description="Helical" evidence="1">
    <location>
        <begin position="58"/>
        <end position="88"/>
    </location>
</feature>
<dbReference type="KEGG" id="nwa:Nwat_2320"/>
<evidence type="ECO:0000313" key="4">
    <source>
        <dbReference type="Proteomes" id="UP000000393"/>
    </source>
</evidence>
<evidence type="ECO:0000259" key="2">
    <source>
        <dbReference type="Pfam" id="PF09335"/>
    </source>
</evidence>
<dbReference type="AlphaFoldDB" id="D8K8M8"/>
<keyword evidence="1" id="KW-1133">Transmembrane helix</keyword>
<feature type="domain" description="VTT" evidence="2">
    <location>
        <begin position="39"/>
        <end position="157"/>
    </location>
</feature>
<accession>D8K8M8</accession>
<dbReference type="eggNOG" id="COG1238">
    <property type="taxonomic scope" value="Bacteria"/>
</dbReference>
<dbReference type="EMBL" id="CP002086">
    <property type="protein sequence ID" value="ADJ29148.1"/>
    <property type="molecule type" value="Genomic_DNA"/>
</dbReference>
<sequence length="193" mass="21343">MTKLFTLLYDKAMGWSRHRHAVRWLVLVSFTESSFFVVPPDVMLAPMALASPSRAWHYAMLTTVASVLGGLLGYGIGALAFSLVTPLLQQGDYWDSYLKARLWFEEWGGWAVLLAGFSPIPYKVFTIAAGVAVMPLAPFIMASLVGRGARFFLVAALMRWGGARMEAGLRKYVDLMGWIAVLIAFAGYLLLSR</sequence>
<dbReference type="Proteomes" id="UP000000393">
    <property type="component" value="Chromosome"/>
</dbReference>
<gene>
    <name evidence="3" type="ordered locus">Nwat_2320</name>
</gene>
<evidence type="ECO:0000313" key="3">
    <source>
        <dbReference type="EMBL" id="ADJ29148.1"/>
    </source>
</evidence>
<protein>
    <submittedName>
        <fullName evidence="3">SNARE associated Golgi protein-related protein</fullName>
    </submittedName>
</protein>
<reference evidence="3 4" key="1">
    <citation type="submission" date="2010-06" db="EMBL/GenBank/DDBJ databases">
        <title>Complete sequence of chromosome of Nitrosococcus watsoni C-113.</title>
        <authorList>
            <consortium name="US DOE Joint Genome Institute"/>
            <person name="Lucas S."/>
            <person name="Copeland A."/>
            <person name="Lapidus A."/>
            <person name="Cheng J.-F."/>
            <person name="Bruce D."/>
            <person name="Goodwin L."/>
            <person name="Pitluck S."/>
            <person name="Malfatti S.A."/>
            <person name="Chain P.S.G."/>
            <person name="Land M."/>
            <person name="Hauser L."/>
            <person name="Kyrpides N."/>
            <person name="Ivanova N."/>
            <person name="Cambell M.A."/>
            <person name="Heidelberg J.F."/>
            <person name="Klotz M.G."/>
            <person name="Woyke T."/>
        </authorList>
    </citation>
    <scope>NUCLEOTIDE SEQUENCE [LARGE SCALE GENOMIC DNA]</scope>
    <source>
        <strain evidence="3 4">C-113</strain>
    </source>
</reference>
<keyword evidence="1" id="KW-0472">Membrane</keyword>
<keyword evidence="1" id="KW-0812">Transmembrane</keyword>